<feature type="chain" id="PRO_5044541733" evidence="2">
    <location>
        <begin position="27"/>
        <end position="300"/>
    </location>
</feature>
<feature type="transmembrane region" description="Helical" evidence="1">
    <location>
        <begin position="211"/>
        <end position="232"/>
    </location>
</feature>
<keyword evidence="1" id="KW-0472">Membrane</keyword>
<evidence type="ECO:0000313" key="4">
    <source>
        <dbReference type="Proteomes" id="UP000694866"/>
    </source>
</evidence>
<reference evidence="5" key="2">
    <citation type="submission" date="2025-04" db="UniProtKB">
        <authorList>
            <consortium name="RefSeq"/>
        </authorList>
    </citation>
    <scope>IDENTIFICATION</scope>
    <source>
        <strain evidence="5">USDA-PBARC FA_bdor</strain>
        <tissue evidence="5">Whole organism</tissue>
    </source>
</reference>
<dbReference type="GeneID" id="105262707"/>
<gene>
    <name evidence="3" type="primary">polC_1</name>
    <name evidence="5" type="synonym">LOC105262707</name>
    <name evidence="3" type="ORF">g.44710</name>
</gene>
<accession>A0A0C9RJG5</accession>
<dbReference type="EMBL" id="GBYB01008345">
    <property type="protein sequence ID" value="JAG78112.1"/>
    <property type="molecule type" value="Transcribed_RNA"/>
</dbReference>
<evidence type="ECO:0000256" key="1">
    <source>
        <dbReference type="SAM" id="Phobius"/>
    </source>
</evidence>
<dbReference type="AlphaFoldDB" id="A0A0C9RJG5"/>
<feature type="signal peptide" evidence="2">
    <location>
        <begin position="1"/>
        <end position="26"/>
    </location>
</feature>
<proteinExistence type="predicted"/>
<dbReference type="RefSeq" id="XP_011296768.1">
    <property type="nucleotide sequence ID" value="XM_011298466.1"/>
</dbReference>
<dbReference type="OrthoDB" id="6380108at2759"/>
<evidence type="ECO:0000313" key="5">
    <source>
        <dbReference type="RefSeq" id="XP_011296768.1"/>
    </source>
</evidence>
<reference evidence="3" key="1">
    <citation type="submission" date="2015-01" db="EMBL/GenBank/DDBJ databases">
        <title>Transcriptome Assembly of Fopius arisanus.</title>
        <authorList>
            <person name="Geib S."/>
        </authorList>
    </citation>
    <scope>NUCLEOTIDE SEQUENCE</scope>
</reference>
<dbReference type="Proteomes" id="UP000694866">
    <property type="component" value="Unplaced"/>
</dbReference>
<keyword evidence="4" id="KW-1185">Reference proteome</keyword>
<protein>
    <submittedName>
        <fullName evidence="3">PolC_1 protein</fullName>
    </submittedName>
</protein>
<keyword evidence="1" id="KW-1133">Transmembrane helix</keyword>
<dbReference type="KEGG" id="fas:105262707"/>
<organism evidence="3">
    <name type="scientific">Fopius arisanus</name>
    <dbReference type="NCBI Taxonomy" id="64838"/>
    <lineage>
        <taxon>Eukaryota</taxon>
        <taxon>Metazoa</taxon>
        <taxon>Ecdysozoa</taxon>
        <taxon>Arthropoda</taxon>
        <taxon>Hexapoda</taxon>
        <taxon>Insecta</taxon>
        <taxon>Pterygota</taxon>
        <taxon>Neoptera</taxon>
        <taxon>Endopterygota</taxon>
        <taxon>Hymenoptera</taxon>
        <taxon>Apocrita</taxon>
        <taxon>Ichneumonoidea</taxon>
        <taxon>Braconidae</taxon>
        <taxon>Opiinae</taxon>
        <taxon>Fopius</taxon>
    </lineage>
</organism>
<evidence type="ECO:0000256" key="2">
    <source>
        <dbReference type="SAM" id="SignalP"/>
    </source>
</evidence>
<keyword evidence="2" id="KW-0732">Signal</keyword>
<evidence type="ECO:0000313" key="3">
    <source>
        <dbReference type="EMBL" id="JAG78112.1"/>
    </source>
</evidence>
<keyword evidence="1" id="KW-0812">Transmembrane</keyword>
<accession>A0A9R1TTW4</accession>
<sequence>MNLIGEWRLIMCVLWNVLVQVALIASQVNPHSAVSTESSEEYLRKAMIELQLMRDAIGKVPIYLGGNGAHLLAGKRLLNTNSNSLRIQQHQGLQSIQDPGGGNLQYYQVPSRGQDASSLLTKGQLHSIYKQAAQGNSISMESLKNVLAGGQLPLRNANNLEENVKPTYAYYFYPMKSFMNDVRNHNGAGDLQMESTNPFHESQKQMVMNPLFMAISGFVGMALVFMLGVLIMPRLFPDFKSRFVHDELLDLTKTVSDAIEAYNKTTPVRPKKHYPEAIIGIKTRPQGASARKRCKIRPNN</sequence>
<name>A0A0C9RJG5_9HYME</name>